<evidence type="ECO:0000256" key="3">
    <source>
        <dbReference type="ARBA" id="ARBA00022679"/>
    </source>
</evidence>
<evidence type="ECO:0000256" key="5">
    <source>
        <dbReference type="ARBA" id="ARBA00022727"/>
    </source>
</evidence>
<evidence type="ECO:0000256" key="8">
    <source>
        <dbReference type="ARBA" id="ARBA00022840"/>
    </source>
</evidence>
<reference evidence="12 13" key="1">
    <citation type="submission" date="2020-01" db="EMBL/GenBank/DDBJ databases">
        <authorList>
            <person name="Kim M."/>
        </authorList>
    </citation>
    <scope>NUCLEOTIDE SEQUENCE [LARGE SCALE GENOMIC DNA]</scope>
    <source>
        <strain evidence="12 13">BT10</strain>
    </source>
</reference>
<dbReference type="FunFam" id="3.40.50.2020:FF:000002">
    <property type="entry name" value="Ribose-phosphate pyrophosphokinase"/>
    <property type="match status" value="1"/>
</dbReference>
<dbReference type="NCBIfam" id="TIGR01251">
    <property type="entry name" value="ribP_PPkin"/>
    <property type="match status" value="1"/>
</dbReference>
<sequence length="310" mass="33725">MTPTVKIFSGTESRYFAEKVAAAYGTTLGDLTIQRFSDGEVSVHFNESVRGCEVFLIQSTFPPADNLMELMLLVDAARRASAHKVIVVMPYYGYARQDRKDKPRVSIGAKVMANAIQSVGADRLMTCDLHAGQIQGFFDIPVDHLDGSAIFVPYLRSLNLGQDLIFASPDVGGVVRTRSFAKVFGVEMVVCDKHRKRANEIASMQVIGDVEGMDVVLVDDLVDTAGTITKAAELLKAKGAKSVRAIATHGVLSGPAYERIENSVLEELVISDTIPLKHESSKIKVLTFSDLFARAISNVVTHDSISSLFI</sequence>
<evidence type="ECO:0000256" key="9">
    <source>
        <dbReference type="ARBA" id="ARBA00022842"/>
    </source>
</evidence>
<evidence type="ECO:0000313" key="13">
    <source>
        <dbReference type="Proteomes" id="UP000464214"/>
    </source>
</evidence>
<keyword evidence="2" id="KW-0963">Cytoplasm</keyword>
<keyword evidence="5" id="KW-0545">Nucleotide biosynthesis</keyword>
<keyword evidence="6" id="KW-0547">Nucleotide-binding</keyword>
<evidence type="ECO:0000256" key="4">
    <source>
        <dbReference type="ARBA" id="ARBA00022723"/>
    </source>
</evidence>
<dbReference type="KEGG" id="nib:GU926_08600"/>
<dbReference type="SUPFAM" id="SSF53271">
    <property type="entry name" value="PRTase-like"/>
    <property type="match status" value="1"/>
</dbReference>
<dbReference type="GO" id="GO:0000287">
    <property type="term" value="F:magnesium ion binding"/>
    <property type="evidence" value="ECO:0007669"/>
    <property type="project" value="InterPro"/>
</dbReference>
<dbReference type="Gene3D" id="3.40.50.2020">
    <property type="match status" value="2"/>
</dbReference>
<gene>
    <name evidence="12" type="primary">prs</name>
    <name evidence="12" type="ORF">GU926_08600</name>
</gene>
<dbReference type="NCBIfam" id="NF002320">
    <property type="entry name" value="PRK01259.1"/>
    <property type="match status" value="1"/>
</dbReference>
<dbReference type="Pfam" id="PF14572">
    <property type="entry name" value="Pribosyl_synth"/>
    <property type="match status" value="1"/>
</dbReference>
<keyword evidence="9" id="KW-0460">Magnesium</keyword>
<dbReference type="GO" id="GO:0002189">
    <property type="term" value="C:ribose phosphate diphosphokinase complex"/>
    <property type="evidence" value="ECO:0007669"/>
    <property type="project" value="TreeGrafter"/>
</dbReference>
<accession>A0A6P1P1E1</accession>
<evidence type="ECO:0000256" key="1">
    <source>
        <dbReference type="ARBA" id="ARBA00013247"/>
    </source>
</evidence>
<dbReference type="GO" id="GO:0009156">
    <property type="term" value="P:ribonucleoside monophosphate biosynthetic process"/>
    <property type="evidence" value="ECO:0007669"/>
    <property type="project" value="InterPro"/>
</dbReference>
<dbReference type="CDD" id="cd06223">
    <property type="entry name" value="PRTases_typeI"/>
    <property type="match status" value="1"/>
</dbReference>
<evidence type="ECO:0000256" key="10">
    <source>
        <dbReference type="ARBA" id="ARBA00049535"/>
    </source>
</evidence>
<evidence type="ECO:0000313" key="12">
    <source>
        <dbReference type="EMBL" id="QHL87493.1"/>
    </source>
</evidence>
<evidence type="ECO:0000256" key="6">
    <source>
        <dbReference type="ARBA" id="ARBA00022741"/>
    </source>
</evidence>
<dbReference type="RefSeq" id="WP_160690945.1">
    <property type="nucleotide sequence ID" value="NZ_CP047897.1"/>
</dbReference>
<dbReference type="EMBL" id="CP047897">
    <property type="protein sequence ID" value="QHL87493.1"/>
    <property type="molecule type" value="Genomic_DNA"/>
</dbReference>
<proteinExistence type="predicted"/>
<dbReference type="Pfam" id="PF13793">
    <property type="entry name" value="Pribosyltran_N"/>
    <property type="match status" value="1"/>
</dbReference>
<dbReference type="GO" id="GO:0005524">
    <property type="term" value="F:ATP binding"/>
    <property type="evidence" value="ECO:0007669"/>
    <property type="project" value="UniProtKB-KW"/>
</dbReference>
<dbReference type="EC" id="2.7.6.1" evidence="1"/>
<evidence type="ECO:0000256" key="2">
    <source>
        <dbReference type="ARBA" id="ARBA00022490"/>
    </source>
</evidence>
<organism evidence="12 13">
    <name type="scientific">Nibribacter ruber</name>
    <dbReference type="NCBI Taxonomy" id="2698458"/>
    <lineage>
        <taxon>Bacteria</taxon>
        <taxon>Pseudomonadati</taxon>
        <taxon>Bacteroidota</taxon>
        <taxon>Cytophagia</taxon>
        <taxon>Cytophagales</taxon>
        <taxon>Hymenobacteraceae</taxon>
        <taxon>Nibribacter</taxon>
    </lineage>
</organism>
<keyword evidence="3 12" id="KW-0808">Transferase</keyword>
<dbReference type="PROSITE" id="PS00114">
    <property type="entry name" value="PRPP_SYNTHASE"/>
    <property type="match status" value="1"/>
</dbReference>
<feature type="domain" description="Ribose-phosphate pyrophosphokinase N-terminal" evidence="11">
    <location>
        <begin position="5"/>
        <end position="120"/>
    </location>
</feature>
<dbReference type="InterPro" id="IPR029057">
    <property type="entry name" value="PRTase-like"/>
</dbReference>
<evidence type="ECO:0000259" key="11">
    <source>
        <dbReference type="Pfam" id="PF13793"/>
    </source>
</evidence>
<dbReference type="FunFam" id="3.40.50.2020:FF:000007">
    <property type="entry name" value="Ribose-phosphate pyrophosphokinase"/>
    <property type="match status" value="1"/>
</dbReference>
<dbReference type="InterPro" id="IPR005946">
    <property type="entry name" value="Rib-P_diPkinase"/>
</dbReference>
<dbReference type="Proteomes" id="UP000464214">
    <property type="component" value="Chromosome"/>
</dbReference>
<dbReference type="GO" id="GO:0016301">
    <property type="term" value="F:kinase activity"/>
    <property type="evidence" value="ECO:0007669"/>
    <property type="project" value="UniProtKB-KW"/>
</dbReference>
<dbReference type="GO" id="GO:0006164">
    <property type="term" value="P:purine nucleotide biosynthetic process"/>
    <property type="evidence" value="ECO:0007669"/>
    <property type="project" value="TreeGrafter"/>
</dbReference>
<dbReference type="AlphaFoldDB" id="A0A6P1P1E1"/>
<dbReference type="GO" id="GO:0005737">
    <property type="term" value="C:cytoplasm"/>
    <property type="evidence" value="ECO:0007669"/>
    <property type="project" value="TreeGrafter"/>
</dbReference>
<comment type="catalytic activity">
    <reaction evidence="10">
        <text>D-ribose 5-phosphate + ATP = 5-phospho-alpha-D-ribose 1-diphosphate + AMP + H(+)</text>
        <dbReference type="Rhea" id="RHEA:15609"/>
        <dbReference type="ChEBI" id="CHEBI:15378"/>
        <dbReference type="ChEBI" id="CHEBI:30616"/>
        <dbReference type="ChEBI" id="CHEBI:58017"/>
        <dbReference type="ChEBI" id="CHEBI:78346"/>
        <dbReference type="ChEBI" id="CHEBI:456215"/>
        <dbReference type="EC" id="2.7.6.1"/>
    </reaction>
</comment>
<keyword evidence="7 12" id="KW-0418">Kinase</keyword>
<keyword evidence="8" id="KW-0067">ATP-binding</keyword>
<dbReference type="PANTHER" id="PTHR10210">
    <property type="entry name" value="RIBOSE-PHOSPHATE DIPHOSPHOKINASE FAMILY MEMBER"/>
    <property type="match status" value="1"/>
</dbReference>
<dbReference type="InterPro" id="IPR029099">
    <property type="entry name" value="Pribosyltran_N"/>
</dbReference>
<dbReference type="GO" id="GO:0006015">
    <property type="term" value="P:5-phosphoribose 1-diphosphate biosynthetic process"/>
    <property type="evidence" value="ECO:0007669"/>
    <property type="project" value="TreeGrafter"/>
</dbReference>
<evidence type="ECO:0000256" key="7">
    <source>
        <dbReference type="ARBA" id="ARBA00022777"/>
    </source>
</evidence>
<keyword evidence="4" id="KW-0479">Metal-binding</keyword>
<dbReference type="InterPro" id="IPR000836">
    <property type="entry name" value="PRTase_dom"/>
</dbReference>
<keyword evidence="13" id="KW-1185">Reference proteome</keyword>
<dbReference type="SMART" id="SM01400">
    <property type="entry name" value="Pribosyltran_N"/>
    <property type="match status" value="1"/>
</dbReference>
<name>A0A6P1P1E1_9BACT</name>
<protein>
    <recommendedName>
        <fullName evidence="1">ribose-phosphate diphosphokinase</fullName>
        <ecNumber evidence="1">2.7.6.1</ecNumber>
    </recommendedName>
</protein>
<dbReference type="PANTHER" id="PTHR10210:SF41">
    <property type="entry name" value="RIBOSE-PHOSPHATE PYROPHOSPHOKINASE 1, CHLOROPLASTIC"/>
    <property type="match status" value="1"/>
</dbReference>
<dbReference type="GO" id="GO:0004749">
    <property type="term" value="F:ribose phosphate diphosphokinase activity"/>
    <property type="evidence" value="ECO:0007669"/>
    <property type="project" value="UniProtKB-EC"/>
</dbReference>
<dbReference type="InterPro" id="IPR000842">
    <property type="entry name" value="PRib_PP_synth_CS"/>
</dbReference>